<evidence type="ECO:0000313" key="11">
    <source>
        <dbReference type="Ensembl" id="ENSEBUP00000025792.1"/>
    </source>
</evidence>
<feature type="domain" description="Dipeptidylpeptidase IV N-terminal" evidence="9">
    <location>
        <begin position="212"/>
        <end position="347"/>
    </location>
</feature>
<keyword evidence="12" id="KW-1185">Reference proteome</keyword>
<dbReference type="Gene3D" id="3.40.50.1820">
    <property type="entry name" value="alpha/beta hydrolase"/>
    <property type="match status" value="1"/>
</dbReference>
<organism evidence="11 12">
    <name type="scientific">Eptatretus burgeri</name>
    <name type="common">Inshore hagfish</name>
    <dbReference type="NCBI Taxonomy" id="7764"/>
    <lineage>
        <taxon>Eukaryota</taxon>
        <taxon>Metazoa</taxon>
        <taxon>Chordata</taxon>
        <taxon>Craniata</taxon>
        <taxon>Vertebrata</taxon>
        <taxon>Cyclostomata</taxon>
        <taxon>Myxini</taxon>
        <taxon>Myxiniformes</taxon>
        <taxon>Myxinidae</taxon>
        <taxon>Eptatretinae</taxon>
        <taxon>Eptatretus</taxon>
    </lineage>
</organism>
<dbReference type="GO" id="GO:0008236">
    <property type="term" value="F:serine-type peptidase activity"/>
    <property type="evidence" value="ECO:0007669"/>
    <property type="project" value="UniProtKB-KW"/>
</dbReference>
<name>A0A8C4R6H1_EPTBU</name>
<dbReference type="InterPro" id="IPR029058">
    <property type="entry name" value="AB_hydrolase_fold"/>
</dbReference>
<keyword evidence="6" id="KW-0378">Hydrolase</keyword>
<dbReference type="AlphaFoldDB" id="A0A8C4R6H1"/>
<dbReference type="Ensembl" id="ENSEBUT00000026369.1">
    <property type="protein sequence ID" value="ENSEBUP00000025792.1"/>
    <property type="gene ID" value="ENSEBUG00000015888.1"/>
</dbReference>
<evidence type="ECO:0000256" key="2">
    <source>
        <dbReference type="ARBA" id="ARBA00010036"/>
    </source>
</evidence>
<dbReference type="InterPro" id="IPR045785">
    <property type="entry name" value="Dpp_8/9_N"/>
</dbReference>
<evidence type="ECO:0000256" key="6">
    <source>
        <dbReference type="ARBA" id="ARBA00022801"/>
    </source>
</evidence>
<dbReference type="GeneTree" id="ENSGT00940000158174"/>
<dbReference type="InterPro" id="IPR001375">
    <property type="entry name" value="Peptidase_S9_cat"/>
</dbReference>
<dbReference type="GO" id="GO:0008239">
    <property type="term" value="F:dipeptidyl-peptidase activity"/>
    <property type="evidence" value="ECO:0007669"/>
    <property type="project" value="UniProtKB-EC"/>
</dbReference>
<dbReference type="GO" id="GO:0006508">
    <property type="term" value="P:proteolysis"/>
    <property type="evidence" value="ECO:0007669"/>
    <property type="project" value="UniProtKB-KW"/>
</dbReference>
<dbReference type="GO" id="GO:0004177">
    <property type="term" value="F:aminopeptidase activity"/>
    <property type="evidence" value="ECO:0007669"/>
    <property type="project" value="UniProtKB-KW"/>
</dbReference>
<reference evidence="11" key="1">
    <citation type="submission" date="2025-08" db="UniProtKB">
        <authorList>
            <consortium name="Ensembl"/>
        </authorList>
    </citation>
    <scope>IDENTIFICATION</scope>
</reference>
<feature type="domain" description="Dipeptidylpeptidase IV N-terminal" evidence="9">
    <location>
        <begin position="382"/>
        <end position="636"/>
    </location>
</feature>
<keyword evidence="5" id="KW-0645">Protease</keyword>
<dbReference type="PANTHER" id="PTHR11731">
    <property type="entry name" value="PROTEASE FAMILY S9B,C DIPEPTIDYL-PEPTIDASE IV-RELATED"/>
    <property type="match status" value="1"/>
</dbReference>
<dbReference type="Pfam" id="PF00930">
    <property type="entry name" value="DPPIV_N"/>
    <property type="match status" value="2"/>
</dbReference>
<dbReference type="SUPFAM" id="SSF53474">
    <property type="entry name" value="alpha/beta-Hydrolases"/>
    <property type="match status" value="1"/>
</dbReference>
<evidence type="ECO:0000259" key="10">
    <source>
        <dbReference type="Pfam" id="PF19520"/>
    </source>
</evidence>
<dbReference type="Pfam" id="PF00326">
    <property type="entry name" value="Peptidase_S9"/>
    <property type="match status" value="1"/>
</dbReference>
<feature type="domain" description="Peptidase S9 prolyl oligopeptidase catalytic" evidence="8">
    <location>
        <begin position="733"/>
        <end position="933"/>
    </location>
</feature>
<protein>
    <recommendedName>
        <fullName evidence="3">dipeptidyl-peptidase IV</fullName>
        <ecNumber evidence="3">3.4.14.5</ecNumber>
    </recommendedName>
</protein>
<comment type="catalytic activity">
    <reaction evidence="1">
        <text>Release of an N-terminal dipeptide, Xaa-Yaa-|-Zaa-, from a polypeptide, preferentially when Yaa is Pro, provided Zaa is neither Pro nor hydroxyproline.</text>
        <dbReference type="EC" id="3.4.14.5"/>
    </reaction>
</comment>
<evidence type="ECO:0000259" key="9">
    <source>
        <dbReference type="Pfam" id="PF00930"/>
    </source>
</evidence>
<evidence type="ECO:0000259" key="8">
    <source>
        <dbReference type="Pfam" id="PF00326"/>
    </source>
</evidence>
<feature type="domain" description="Dipeptidyl peptidase 8 /9 ,N-terminal" evidence="10">
    <location>
        <begin position="34"/>
        <end position="161"/>
    </location>
</feature>
<sequence length="933" mass="105947">MQKAKKARLSGDSGSRGRSGVMWHTLSDLLSESNEMVDAEDVQVPSFLTCYGVARRSWEGLRDVIRASRKQQSQMVSKAPHDFRFVRWTDSDLYSHRIYFLGMMPGSRESTLLYSDVPKHFSKDGAALLSWGQLLGNFQPAALFGNYSREEELLRERKRLGTYGITSYDYHADTGTFLFQASGSIFHCSDGCGKPFTTVPLKPVEVRSGCLGSRMDPKICLPEPNLVTFIHNCDLWVSNLCSGAERRLTFARTGSTTQGKGSSGGSGSCLLEPKSAGVASFVIQEEFDRYTAYWCCPVASQDSAGNKIIWILYEEVDESNVEVIHIPAPALEERKSDSFRYPRAGESTQLAWQGLCIRVVLASFFFPLCFNFGCRPVFLHFSGTKNVTVTLRMSEFKSNIDGTITDVVDKELVCLFHTLFPNTEYIARAGWTEDGKYVWAVLLDRAQQRLQLVLIPPAMFAPASVDLSERRRLVPDSVHPYVIYQEETSLWINIHDVFHTFPQRRNDEITFIWGNEPRTGFRHLYRITAFLYPSKYRWSEQSIATSDDFVCPLKEEVPLTSGEWEVLGQQGAQTWVDENRGLIYFQATRDSPLEHHLYTVSYERPSEIIRLTQPGYFHSCSLSKDRELFVTQFSCVESSPSVQLYQLAERDGDGLCRQLYAWARLLEPVACPMEYQPPELFSFQCKAGHTLYGMVYQPHGLQPSQKHPTVLFVYGGPHVQLVSNSFKGMKFMRLNTLASLGYAVVVIDNRGSCHRGLKFEGALKGHMGEVEIVDQVEGLQWLAERYAFIDLNRVAIHGWSYGGYLSLMGLALRPDVFKVAIAGAPVTVWMAYDTAYTERYLGLPDANMSGYETSSVVYHVEKLPKEPNRLLILHGYLDENVHFFHTNMLVSQLVRMGKPYQLQIYPNERHSIRCAESGEHYEIMLLHFLQEHL</sequence>
<evidence type="ECO:0000256" key="1">
    <source>
        <dbReference type="ARBA" id="ARBA00001257"/>
    </source>
</evidence>
<dbReference type="SUPFAM" id="SSF82171">
    <property type="entry name" value="DPP6 N-terminal domain-like"/>
    <property type="match status" value="1"/>
</dbReference>
<keyword evidence="7" id="KW-0720">Serine protease</keyword>
<comment type="similarity">
    <text evidence="2">Belongs to the peptidase S9B family. DPPIV subfamily.</text>
</comment>
<dbReference type="Proteomes" id="UP000694388">
    <property type="component" value="Unplaced"/>
</dbReference>
<dbReference type="FunFam" id="3.40.50.1820:FF:000016">
    <property type="entry name" value="Dipeptidyl peptidase 8-like isoform"/>
    <property type="match status" value="1"/>
</dbReference>
<dbReference type="InterPro" id="IPR002469">
    <property type="entry name" value="Peptidase_S9B_N"/>
</dbReference>
<proteinExistence type="inferred from homology"/>
<evidence type="ECO:0000256" key="7">
    <source>
        <dbReference type="ARBA" id="ARBA00022825"/>
    </source>
</evidence>
<evidence type="ECO:0000313" key="12">
    <source>
        <dbReference type="Proteomes" id="UP000694388"/>
    </source>
</evidence>
<dbReference type="Gene3D" id="2.140.10.30">
    <property type="entry name" value="Dipeptidylpeptidase IV, N-terminal domain"/>
    <property type="match status" value="2"/>
</dbReference>
<dbReference type="Pfam" id="PF19520">
    <property type="entry name" value="Dpp_8_9_N"/>
    <property type="match status" value="1"/>
</dbReference>
<dbReference type="PANTHER" id="PTHR11731:SF193">
    <property type="entry name" value="DIPEPTIDYL PEPTIDASE 9"/>
    <property type="match status" value="1"/>
</dbReference>
<evidence type="ECO:0000256" key="4">
    <source>
        <dbReference type="ARBA" id="ARBA00022438"/>
    </source>
</evidence>
<reference evidence="11" key="2">
    <citation type="submission" date="2025-09" db="UniProtKB">
        <authorList>
            <consortium name="Ensembl"/>
        </authorList>
    </citation>
    <scope>IDENTIFICATION</scope>
</reference>
<accession>A0A8C4R6H1</accession>
<dbReference type="EC" id="3.4.14.5" evidence="3"/>
<evidence type="ECO:0000256" key="3">
    <source>
        <dbReference type="ARBA" id="ARBA00012062"/>
    </source>
</evidence>
<keyword evidence="4" id="KW-0031">Aminopeptidase</keyword>
<dbReference type="InterPro" id="IPR050278">
    <property type="entry name" value="Serine_Prot_S9B/DPPIV"/>
</dbReference>
<evidence type="ECO:0000256" key="5">
    <source>
        <dbReference type="ARBA" id="ARBA00022670"/>
    </source>
</evidence>